<feature type="transmembrane region" description="Helical" evidence="1">
    <location>
        <begin position="246"/>
        <end position="266"/>
    </location>
</feature>
<reference evidence="2 3" key="1">
    <citation type="submission" date="2012-04" db="EMBL/GenBank/DDBJ databases">
        <title>The Genome Sequence of Saprolegnia declina VS20.</title>
        <authorList>
            <consortium name="The Broad Institute Genome Sequencing Platform"/>
            <person name="Russ C."/>
            <person name="Nusbaum C."/>
            <person name="Tyler B."/>
            <person name="van West P."/>
            <person name="Dieguez-Uribeondo J."/>
            <person name="de Bruijn I."/>
            <person name="Tripathy S."/>
            <person name="Jiang R."/>
            <person name="Young S.K."/>
            <person name="Zeng Q."/>
            <person name="Gargeya S."/>
            <person name="Fitzgerald M."/>
            <person name="Haas B."/>
            <person name="Abouelleil A."/>
            <person name="Alvarado L."/>
            <person name="Arachchi H.M."/>
            <person name="Berlin A."/>
            <person name="Chapman S.B."/>
            <person name="Goldberg J."/>
            <person name="Griggs A."/>
            <person name="Gujja S."/>
            <person name="Hansen M."/>
            <person name="Howarth C."/>
            <person name="Imamovic A."/>
            <person name="Larimer J."/>
            <person name="McCowen C."/>
            <person name="Montmayeur A."/>
            <person name="Murphy C."/>
            <person name="Neiman D."/>
            <person name="Pearson M."/>
            <person name="Priest M."/>
            <person name="Roberts A."/>
            <person name="Saif S."/>
            <person name="Shea T."/>
            <person name="Sisk P."/>
            <person name="Sykes S."/>
            <person name="Wortman J."/>
            <person name="Nusbaum C."/>
            <person name="Birren B."/>
        </authorList>
    </citation>
    <scope>NUCLEOTIDE SEQUENCE [LARGE SCALE GENOMIC DNA]</scope>
    <source>
        <strain evidence="2 3">VS20</strain>
    </source>
</reference>
<feature type="transmembrane region" description="Helical" evidence="1">
    <location>
        <begin position="209"/>
        <end position="226"/>
    </location>
</feature>
<dbReference type="GeneID" id="19954965"/>
<dbReference type="VEuPathDB" id="FungiDB:SDRG_14238"/>
<dbReference type="Proteomes" id="UP000030762">
    <property type="component" value="Unassembled WGS sequence"/>
</dbReference>
<protein>
    <recommendedName>
        <fullName evidence="4">THH1/TOM1/TOM3 domain-containing protein</fullName>
    </recommendedName>
</protein>
<dbReference type="OMA" id="CATMYLL"/>
<dbReference type="PANTHER" id="PTHR31142">
    <property type="entry name" value="TOBAMOVIRUS MULTIPLICATION PROTEIN 1-LIKE ISOFORM X1"/>
    <property type="match status" value="1"/>
</dbReference>
<dbReference type="AlphaFoldDB" id="T0REG5"/>
<dbReference type="InterPro" id="IPR040226">
    <property type="entry name" value="THH1/TOM1/TOM3"/>
</dbReference>
<organism evidence="2 3">
    <name type="scientific">Saprolegnia diclina (strain VS20)</name>
    <dbReference type="NCBI Taxonomy" id="1156394"/>
    <lineage>
        <taxon>Eukaryota</taxon>
        <taxon>Sar</taxon>
        <taxon>Stramenopiles</taxon>
        <taxon>Oomycota</taxon>
        <taxon>Saprolegniomycetes</taxon>
        <taxon>Saprolegniales</taxon>
        <taxon>Saprolegniaceae</taxon>
        <taxon>Saprolegnia</taxon>
    </lineage>
</organism>
<dbReference type="EMBL" id="JH767200">
    <property type="protein sequence ID" value="EQC27962.1"/>
    <property type="molecule type" value="Genomic_DNA"/>
</dbReference>
<gene>
    <name evidence="2" type="ORF">SDRG_14238</name>
</gene>
<accession>T0REG5</accession>
<proteinExistence type="predicted"/>
<keyword evidence="1" id="KW-0472">Membrane</keyword>
<dbReference type="InParanoid" id="T0REG5"/>
<evidence type="ECO:0000313" key="2">
    <source>
        <dbReference type="EMBL" id="EQC27962.1"/>
    </source>
</evidence>
<sequence length="337" mass="38484">MHLEALPTAICLVGYEHCIHVTSTEATCATMYLLALAWIVTTSIHRSRNLLEHGHATPLLPVRRLRWFPTLLTGAFACRAAWFILLDVHAFEAKNVNGTFEHTYVYNPFFGMDMDLFPLGVALWEHVATLLYVSAFTILLRFWDDMRNVTATSVRQESRWIAPRRSSKSYVVVINVWMYLVEAILFLAETLLPMAKTNLLNSSRDVIESLFYFALACLLVRGAYRLKVDLQSFELSPLAQSLGTRVWWLGLTCGVSFLFKSFTGFYVVSFPHQAVNPWVLYSLPEILPALIVVAMMRVHKYLPRRGESTPLLPTKHSPAFHEELLTSPPFKQSVMWL</sequence>
<keyword evidence="1" id="KW-1133">Transmembrane helix</keyword>
<evidence type="ECO:0008006" key="4">
    <source>
        <dbReference type="Google" id="ProtNLM"/>
    </source>
</evidence>
<feature type="transmembrane region" description="Helical" evidence="1">
    <location>
        <begin position="169"/>
        <end position="189"/>
    </location>
</feature>
<feature type="transmembrane region" description="Helical" evidence="1">
    <location>
        <begin position="116"/>
        <end position="140"/>
    </location>
</feature>
<evidence type="ECO:0000256" key="1">
    <source>
        <dbReference type="SAM" id="Phobius"/>
    </source>
</evidence>
<dbReference type="OrthoDB" id="71158at2759"/>
<keyword evidence="1" id="KW-0812">Transmembrane</keyword>
<dbReference type="PANTHER" id="PTHR31142:SF3">
    <property type="entry name" value="THH1_TOM1_TOM3 DOMAIN-CONTAINING PROTEIN"/>
    <property type="match status" value="1"/>
</dbReference>
<feature type="transmembrane region" description="Helical" evidence="1">
    <location>
        <begin position="278"/>
        <end position="296"/>
    </location>
</feature>
<keyword evidence="3" id="KW-1185">Reference proteome</keyword>
<name>T0REG5_SAPDV</name>
<dbReference type="RefSeq" id="XP_008618575.1">
    <property type="nucleotide sequence ID" value="XM_008620353.1"/>
</dbReference>
<evidence type="ECO:0000313" key="3">
    <source>
        <dbReference type="Proteomes" id="UP000030762"/>
    </source>
</evidence>
<dbReference type="eggNOG" id="ENOG502RJ5T">
    <property type="taxonomic scope" value="Eukaryota"/>
</dbReference>